<sequence>MTAVVSTTAAVVVAGTGSGWAQAPGVRAYGITADGTLMATFTTDKPQVLDWVRSVTGLTGDKTLLGIDTRVQDGLMYGLGNAGGIYSIKTPPTTPDVVFTKVSQLSVPLEGRNFGVDFNPAADRLRVVSDTGQNLRHNLSDHSTVEDAVLSTPPADGPTRGVTAAAYTNNDLNPDTGTQLDVISPASDELIIQSPANKGLLAPLGKLGVDADGSVGFEIHTDLVNGKATALTGFATFAPKGGNATLYTVNLVNGAVTPVGQFPLAIADITTALDTD</sequence>
<reference evidence="2" key="1">
    <citation type="journal article" date="2014" name="Int. J. Syst. Evol. Microbiol.">
        <title>Complete genome sequence of Corynebacterium casei LMG S-19264T (=DSM 44701T), isolated from a smear-ripened cheese.</title>
        <authorList>
            <consortium name="US DOE Joint Genome Institute (JGI-PGF)"/>
            <person name="Walter F."/>
            <person name="Albersmeier A."/>
            <person name="Kalinowski J."/>
            <person name="Ruckert C."/>
        </authorList>
    </citation>
    <scope>NUCLEOTIDE SEQUENCE</scope>
    <source>
        <strain evidence="2">JCM 3313</strain>
    </source>
</reference>
<name>A0A918EEK6_9PSEU</name>
<evidence type="ECO:0000259" key="1">
    <source>
        <dbReference type="Pfam" id="PF14339"/>
    </source>
</evidence>
<keyword evidence="3" id="KW-1185">Reference proteome</keyword>
<evidence type="ECO:0000313" key="2">
    <source>
        <dbReference type="EMBL" id="GGP66586.1"/>
    </source>
</evidence>
<dbReference type="Pfam" id="PF14339">
    <property type="entry name" value="DUF4394"/>
    <property type="match status" value="1"/>
</dbReference>
<dbReference type="EMBL" id="BMRG01000009">
    <property type="protein sequence ID" value="GGP66586.1"/>
    <property type="molecule type" value="Genomic_DNA"/>
</dbReference>
<gene>
    <name evidence="2" type="ORF">GCM10010185_44160</name>
</gene>
<proteinExistence type="predicted"/>
<dbReference type="InterPro" id="IPR025507">
    <property type="entry name" value="DUF4394"/>
</dbReference>
<evidence type="ECO:0000313" key="3">
    <source>
        <dbReference type="Proteomes" id="UP000639606"/>
    </source>
</evidence>
<dbReference type="Proteomes" id="UP000639606">
    <property type="component" value="Unassembled WGS sequence"/>
</dbReference>
<reference evidence="2" key="2">
    <citation type="submission" date="2020-09" db="EMBL/GenBank/DDBJ databases">
        <authorList>
            <person name="Sun Q."/>
            <person name="Ohkuma M."/>
        </authorList>
    </citation>
    <scope>NUCLEOTIDE SEQUENCE</scope>
    <source>
        <strain evidence="2">JCM 3313</strain>
    </source>
</reference>
<protein>
    <recommendedName>
        <fullName evidence="1">DUF4394 domain-containing protein</fullName>
    </recommendedName>
</protein>
<organism evidence="2 3">
    <name type="scientific">Saccharothrix coeruleofusca</name>
    <dbReference type="NCBI Taxonomy" id="33919"/>
    <lineage>
        <taxon>Bacteria</taxon>
        <taxon>Bacillati</taxon>
        <taxon>Actinomycetota</taxon>
        <taxon>Actinomycetes</taxon>
        <taxon>Pseudonocardiales</taxon>
        <taxon>Pseudonocardiaceae</taxon>
        <taxon>Saccharothrix</taxon>
    </lineage>
</organism>
<comment type="caution">
    <text evidence="2">The sequence shown here is derived from an EMBL/GenBank/DDBJ whole genome shotgun (WGS) entry which is preliminary data.</text>
</comment>
<feature type="domain" description="DUF4394" evidence="1">
    <location>
        <begin position="38"/>
        <end position="268"/>
    </location>
</feature>
<dbReference type="AlphaFoldDB" id="A0A918EEK6"/>
<accession>A0A918EEK6</accession>